<feature type="compositionally biased region" description="Polar residues" evidence="1">
    <location>
        <begin position="15"/>
        <end position="27"/>
    </location>
</feature>
<dbReference type="EMBL" id="VRMN01000004">
    <property type="protein sequence ID" value="KAA8494645.1"/>
    <property type="molecule type" value="Genomic_DNA"/>
</dbReference>
<dbReference type="Pfam" id="PF06881">
    <property type="entry name" value="Elongin_A"/>
    <property type="match status" value="1"/>
</dbReference>
<feature type="region of interest" description="Disordered" evidence="1">
    <location>
        <begin position="1"/>
        <end position="86"/>
    </location>
</feature>
<comment type="caution">
    <text evidence="2">The sequence shown here is derived from an EMBL/GenBank/DDBJ whole genome shotgun (WGS) entry which is preliminary data.</text>
</comment>
<dbReference type="GO" id="GO:0070449">
    <property type="term" value="C:elongin complex"/>
    <property type="evidence" value="ECO:0007669"/>
    <property type="project" value="InterPro"/>
</dbReference>
<keyword evidence="3" id="KW-1185">Reference proteome</keyword>
<evidence type="ECO:0008006" key="4">
    <source>
        <dbReference type="Google" id="ProtNLM"/>
    </source>
</evidence>
<gene>
    <name evidence="2" type="ORF">FVE85_2886</name>
</gene>
<dbReference type="InterPro" id="IPR010684">
    <property type="entry name" value="RNA_pol_II_trans_fac_SIII_A"/>
</dbReference>
<dbReference type="Proteomes" id="UP000324585">
    <property type="component" value="Unassembled WGS sequence"/>
</dbReference>
<organism evidence="2 3">
    <name type="scientific">Porphyridium purpureum</name>
    <name type="common">Red alga</name>
    <name type="synonym">Porphyridium cruentum</name>
    <dbReference type="NCBI Taxonomy" id="35688"/>
    <lineage>
        <taxon>Eukaryota</taxon>
        <taxon>Rhodophyta</taxon>
        <taxon>Bangiophyceae</taxon>
        <taxon>Porphyridiales</taxon>
        <taxon>Porphyridiaceae</taxon>
        <taxon>Porphyridium</taxon>
    </lineage>
</organism>
<dbReference type="Gene3D" id="6.10.250.3180">
    <property type="match status" value="1"/>
</dbReference>
<evidence type="ECO:0000313" key="3">
    <source>
        <dbReference type="Proteomes" id="UP000324585"/>
    </source>
</evidence>
<reference evidence="3" key="1">
    <citation type="journal article" date="2019" name="Nat. Commun.">
        <title>Expansion of phycobilisome linker gene families in mesophilic red algae.</title>
        <authorList>
            <person name="Lee J."/>
            <person name="Kim D."/>
            <person name="Bhattacharya D."/>
            <person name="Yoon H.S."/>
        </authorList>
    </citation>
    <scope>NUCLEOTIDE SEQUENCE [LARGE SCALE GENOMIC DNA]</scope>
    <source>
        <strain evidence="3">CCMP 1328</strain>
    </source>
</reference>
<sequence>MARILRDAELFGPSSKGSTLGSKQEVMTESVPPLKERLHVHGKRRMEPASDMQSRPAKAMMRGTSSSRRLPCASETPEKRSSERVPRAVIRSPRTLDETINQFTTAQSMLLTIRRNRSAPRPSSSRNTQRHPVPTLSEFALRAIRQNLSQLDRLGDLPDEFVLPALSGVNMLNLSRIHARNPGRDRLFDVFWARICVSEFGKLNCPSLPERFNTWREFYEYRTQELKDKEEHARKVLRAAQERETAQRERRCVQRISHQDQFRQISSFRPRFENTLRSIRKQIGKRPNLF</sequence>
<accession>A0A5J4YTT2</accession>
<protein>
    <recommendedName>
        <fullName evidence="4">Elongin-A</fullName>
    </recommendedName>
</protein>
<name>A0A5J4YTT2_PORPP</name>
<feature type="compositionally biased region" description="Basic and acidic residues" evidence="1">
    <location>
        <begin position="76"/>
        <end position="86"/>
    </location>
</feature>
<evidence type="ECO:0000256" key="1">
    <source>
        <dbReference type="SAM" id="MobiDB-lite"/>
    </source>
</evidence>
<dbReference type="GO" id="GO:0006368">
    <property type="term" value="P:transcription elongation by RNA polymerase II"/>
    <property type="evidence" value="ECO:0007669"/>
    <property type="project" value="InterPro"/>
</dbReference>
<evidence type="ECO:0000313" key="2">
    <source>
        <dbReference type="EMBL" id="KAA8494645.1"/>
    </source>
</evidence>
<dbReference type="AlphaFoldDB" id="A0A5J4YTT2"/>
<proteinExistence type="predicted"/>